<proteinExistence type="inferred from homology"/>
<dbReference type="Pfam" id="PF03055">
    <property type="entry name" value="RPE65"/>
    <property type="match status" value="1"/>
</dbReference>
<keyword evidence="4" id="KW-0223">Dioxygenase</keyword>
<keyword evidence="3" id="KW-0479">Metal-binding</keyword>
<keyword evidence="4" id="KW-0560">Oxidoreductase</keyword>
<dbReference type="Proteomes" id="UP001341840">
    <property type="component" value="Unassembled WGS sequence"/>
</dbReference>
<dbReference type="PANTHER" id="PTHR10543">
    <property type="entry name" value="BETA-CAROTENE DIOXYGENASE"/>
    <property type="match status" value="1"/>
</dbReference>
<comment type="caution">
    <text evidence="6">The sequence shown here is derived from an EMBL/GenBank/DDBJ whole genome shotgun (WGS) entry which is preliminary data.</text>
</comment>
<evidence type="ECO:0000256" key="4">
    <source>
        <dbReference type="ARBA" id="ARBA00022964"/>
    </source>
</evidence>
<organism evidence="6 7">
    <name type="scientific">Stylosanthes scabra</name>
    <dbReference type="NCBI Taxonomy" id="79078"/>
    <lineage>
        <taxon>Eukaryota</taxon>
        <taxon>Viridiplantae</taxon>
        <taxon>Streptophyta</taxon>
        <taxon>Embryophyta</taxon>
        <taxon>Tracheophyta</taxon>
        <taxon>Spermatophyta</taxon>
        <taxon>Magnoliopsida</taxon>
        <taxon>eudicotyledons</taxon>
        <taxon>Gunneridae</taxon>
        <taxon>Pentapetalae</taxon>
        <taxon>rosids</taxon>
        <taxon>fabids</taxon>
        <taxon>Fabales</taxon>
        <taxon>Fabaceae</taxon>
        <taxon>Papilionoideae</taxon>
        <taxon>50 kb inversion clade</taxon>
        <taxon>dalbergioids sensu lato</taxon>
        <taxon>Dalbergieae</taxon>
        <taxon>Pterocarpus clade</taxon>
        <taxon>Stylosanthes</taxon>
    </lineage>
</organism>
<protein>
    <submittedName>
        <fullName evidence="6">Uncharacterized protein</fullName>
    </submittedName>
</protein>
<keyword evidence="7" id="KW-1185">Reference proteome</keyword>
<evidence type="ECO:0000256" key="2">
    <source>
        <dbReference type="ARBA" id="ARBA00006787"/>
    </source>
</evidence>
<sequence>MGSWSHMLVVAPKCSIHQKRPFISSHGFDHPSIAAGFSNILMPMLRSVPQITLQMDASKTMKTITTKLLDAVVDSVFQFVDMPRLPSQSNFAPVEEIGEAMVIIDIEGEIPNGFPEGVYIRNGSNPLFGGLKSTKSIFGNSDSAWVEGEGMLHALYVKKKIDENDGSISYTIEYNNKYVETSSYKLEKQSNKPLFLPAVKGDSLAVLSSLMLNKLRFGVNYKYYSNTNVFEHSGKFYSVAESHLPIEIDILTLNTLNQWDFNGTWNRPLCSHPKAVES</sequence>
<gene>
    <name evidence="6" type="ORF">PIB30_017203</name>
</gene>
<keyword evidence="5" id="KW-0408">Iron</keyword>
<evidence type="ECO:0000313" key="7">
    <source>
        <dbReference type="Proteomes" id="UP001341840"/>
    </source>
</evidence>
<dbReference type="EMBL" id="JASCZI010241705">
    <property type="protein sequence ID" value="MED6205391.1"/>
    <property type="molecule type" value="Genomic_DNA"/>
</dbReference>
<reference evidence="6 7" key="1">
    <citation type="journal article" date="2023" name="Plants (Basel)">
        <title>Bridging the Gap: Combining Genomics and Transcriptomics Approaches to Understand Stylosanthes scabra, an Orphan Legume from the Brazilian Caatinga.</title>
        <authorList>
            <person name="Ferreira-Neto J.R.C."/>
            <person name="da Silva M.D."/>
            <person name="Binneck E."/>
            <person name="de Melo N.F."/>
            <person name="da Silva R.H."/>
            <person name="de Melo A.L.T.M."/>
            <person name="Pandolfi V."/>
            <person name="Bustamante F.O."/>
            <person name="Brasileiro-Vidal A.C."/>
            <person name="Benko-Iseppon A.M."/>
        </authorList>
    </citation>
    <scope>NUCLEOTIDE SEQUENCE [LARGE SCALE GENOMIC DNA]</scope>
    <source>
        <tissue evidence="6">Leaves</tissue>
    </source>
</reference>
<evidence type="ECO:0000313" key="6">
    <source>
        <dbReference type="EMBL" id="MED6205391.1"/>
    </source>
</evidence>
<dbReference type="InterPro" id="IPR004294">
    <property type="entry name" value="Carotenoid_Oase"/>
</dbReference>
<evidence type="ECO:0000256" key="3">
    <source>
        <dbReference type="ARBA" id="ARBA00022723"/>
    </source>
</evidence>
<evidence type="ECO:0000256" key="1">
    <source>
        <dbReference type="ARBA" id="ARBA00001954"/>
    </source>
</evidence>
<comment type="similarity">
    <text evidence="2">Belongs to the carotenoid oxygenase family.</text>
</comment>
<accession>A0ABU6Y771</accession>
<dbReference type="PANTHER" id="PTHR10543:SF142">
    <property type="entry name" value="OS06G0162550 PROTEIN"/>
    <property type="match status" value="1"/>
</dbReference>
<evidence type="ECO:0000256" key="5">
    <source>
        <dbReference type="ARBA" id="ARBA00023004"/>
    </source>
</evidence>
<comment type="cofactor">
    <cofactor evidence="1">
        <name>Fe(2+)</name>
        <dbReference type="ChEBI" id="CHEBI:29033"/>
    </cofactor>
</comment>
<name>A0ABU6Y771_9FABA</name>